<keyword evidence="1" id="KW-0732">Signal</keyword>
<protein>
    <recommendedName>
        <fullName evidence="4">RxLR effector protein</fullName>
    </recommendedName>
</protein>
<dbReference type="AlphaFoldDB" id="A0A8J5IRB8"/>
<comment type="caution">
    <text evidence="2">The sequence shown here is derived from an EMBL/GenBank/DDBJ whole genome shotgun (WGS) entry which is preliminary data.</text>
</comment>
<evidence type="ECO:0008006" key="4">
    <source>
        <dbReference type="Google" id="ProtNLM"/>
    </source>
</evidence>
<accession>A0A8J5IRB8</accession>
<evidence type="ECO:0000256" key="1">
    <source>
        <dbReference type="SAM" id="SignalP"/>
    </source>
</evidence>
<name>A0A8J5IRB8_9STRA</name>
<reference evidence="2" key="1">
    <citation type="submission" date="2021-01" db="EMBL/GenBank/DDBJ databases">
        <title>Phytophthora aleatoria, a newly-described species from Pinus radiata is distinct from Phytophthora cactorum isolates based on comparative genomics.</title>
        <authorList>
            <person name="Mcdougal R."/>
            <person name="Panda P."/>
            <person name="Williams N."/>
            <person name="Studholme D.J."/>
        </authorList>
    </citation>
    <scope>NUCLEOTIDE SEQUENCE</scope>
    <source>
        <strain evidence="2">NZFS 4037</strain>
    </source>
</reference>
<dbReference type="EMBL" id="JAENGY010000426">
    <property type="protein sequence ID" value="KAG6963218.1"/>
    <property type="molecule type" value="Genomic_DNA"/>
</dbReference>
<feature type="signal peptide" evidence="1">
    <location>
        <begin position="1"/>
        <end position="18"/>
    </location>
</feature>
<organism evidence="2 3">
    <name type="scientific">Phytophthora aleatoria</name>
    <dbReference type="NCBI Taxonomy" id="2496075"/>
    <lineage>
        <taxon>Eukaryota</taxon>
        <taxon>Sar</taxon>
        <taxon>Stramenopiles</taxon>
        <taxon>Oomycota</taxon>
        <taxon>Peronosporomycetes</taxon>
        <taxon>Peronosporales</taxon>
        <taxon>Peronosporaceae</taxon>
        <taxon>Phytophthora</taxon>
    </lineage>
</organism>
<dbReference type="Proteomes" id="UP000709295">
    <property type="component" value="Unassembled WGS sequence"/>
</dbReference>
<evidence type="ECO:0000313" key="3">
    <source>
        <dbReference type="Proteomes" id="UP000709295"/>
    </source>
</evidence>
<gene>
    <name evidence="2" type="ORF">JG688_00008240</name>
</gene>
<proteinExistence type="predicted"/>
<sequence length="164" mass="16919">MKAFFFVFASILSALTMAKHVPGHATPRKYGKHPNYFTDDIRVLMDGGGLGDDIGNDDDGDAGGLGGIGDLGGAGGLGGPGGIGGLGGIGDAGGLGGRGKWAIHCVDLAMSWWMTAPLRMIMTRSSSLEGRWLVVVLSLLDRALVAGTTDFRKECHGRWTCGGA</sequence>
<feature type="chain" id="PRO_5035233557" description="RxLR effector protein" evidence="1">
    <location>
        <begin position="19"/>
        <end position="164"/>
    </location>
</feature>
<evidence type="ECO:0000313" key="2">
    <source>
        <dbReference type="EMBL" id="KAG6963218.1"/>
    </source>
</evidence>
<keyword evidence="3" id="KW-1185">Reference proteome</keyword>